<gene>
    <name evidence="1" type="ORF">C1SCF055_LOCUS34257</name>
</gene>
<comment type="caution">
    <text evidence="1">The sequence shown here is derived from an EMBL/GenBank/DDBJ whole genome shotgun (WGS) entry which is preliminary data.</text>
</comment>
<reference evidence="1" key="1">
    <citation type="submission" date="2022-10" db="EMBL/GenBank/DDBJ databases">
        <authorList>
            <person name="Chen Y."/>
            <person name="Dougan E. K."/>
            <person name="Chan C."/>
            <person name="Rhodes N."/>
            <person name="Thang M."/>
        </authorList>
    </citation>
    <scope>NUCLEOTIDE SEQUENCE</scope>
</reference>
<evidence type="ECO:0000313" key="2">
    <source>
        <dbReference type="EMBL" id="CAL1162234.1"/>
    </source>
</evidence>
<proteinExistence type="predicted"/>
<sequence length="649" mass="72791">MLTACRGHVEPSIPLAKWVASLPSKLQSNPSLLTIASEAAAEPKGPAVELAQCSPTPLLPGKRGCKNIRLGGASTCRSAIRAAKAVVSDIGEVSAAKSNGLVRLSHCSESHSERDVEVLSRQYKIRLPVQISELKKSPGVRYMGSFKVISLRSWIEFLTNFNVWHVMLGLHHPDEARERAILTEFWRLYKAANPQHMLWQVVEENSVDLSKCLPILCHGDEGRGRKKSPFLITAYHSCLGFGTDLANSTRARRPYLSLRLNYCGSTHIHRMLTGCLPKMVKDEQAFKDLCSFMAADCVSMIEQGVESKHGGRVWAACLNIVGDWMWLAKAANLERSFSTVQKRPWTAASVPKGICHWCHAGRRGFDFEDMSMNAAHRGTMFLQGDQPWSTRPVFLDIPHDPSKPAAFFYFDLWHGFHLGMGKSFVASVFALISDRLPGGAVDARFAHLTDLYLQFCDEERTAPYITAITTALVGWPDRKTYPNGQWHKGHTTTAFCHFLERWFAVNNIAGDLLLRKSHEATVCINRCLHMLYASDLWLKPAKCQAIGQLGMRFLCLYQELAKISYDQNTSFYGYMPKSHILHHLFADLVQAQTTSMNCLAWAVQVDEDYIGKKSRLARRVAPATVVQRVIERTLSISYAHWHEAGYLKG</sequence>
<dbReference type="EMBL" id="CAMXCT030004405">
    <property type="protein sequence ID" value="CAL4796171.1"/>
    <property type="molecule type" value="Genomic_DNA"/>
</dbReference>
<keyword evidence="3" id="KW-1185">Reference proteome</keyword>
<evidence type="ECO:0000313" key="3">
    <source>
        <dbReference type="Proteomes" id="UP001152797"/>
    </source>
</evidence>
<dbReference type="Proteomes" id="UP001152797">
    <property type="component" value="Unassembled WGS sequence"/>
</dbReference>
<accession>A0A9P1DE44</accession>
<organism evidence="1">
    <name type="scientific">Cladocopium goreaui</name>
    <dbReference type="NCBI Taxonomy" id="2562237"/>
    <lineage>
        <taxon>Eukaryota</taxon>
        <taxon>Sar</taxon>
        <taxon>Alveolata</taxon>
        <taxon>Dinophyceae</taxon>
        <taxon>Suessiales</taxon>
        <taxon>Symbiodiniaceae</taxon>
        <taxon>Cladocopium</taxon>
    </lineage>
</organism>
<reference evidence="2" key="2">
    <citation type="submission" date="2024-04" db="EMBL/GenBank/DDBJ databases">
        <authorList>
            <person name="Chen Y."/>
            <person name="Shah S."/>
            <person name="Dougan E. K."/>
            <person name="Thang M."/>
            <person name="Chan C."/>
        </authorList>
    </citation>
    <scope>NUCLEOTIDE SEQUENCE [LARGE SCALE GENOMIC DNA]</scope>
</reference>
<dbReference type="EMBL" id="CAMXCT020004405">
    <property type="protein sequence ID" value="CAL1162234.1"/>
    <property type="molecule type" value="Genomic_DNA"/>
</dbReference>
<name>A0A9P1DE44_9DINO</name>
<evidence type="ECO:0000313" key="1">
    <source>
        <dbReference type="EMBL" id="CAI4008859.1"/>
    </source>
</evidence>
<dbReference type="AlphaFoldDB" id="A0A9P1DE44"/>
<dbReference type="EMBL" id="CAMXCT010004405">
    <property type="protein sequence ID" value="CAI4008859.1"/>
    <property type="molecule type" value="Genomic_DNA"/>
</dbReference>
<protein>
    <submittedName>
        <fullName evidence="1">Uncharacterized protein</fullName>
    </submittedName>
</protein>